<gene>
    <name evidence="1" type="ORF">J8C06_03860</name>
</gene>
<dbReference type="GO" id="GO:0005840">
    <property type="term" value="C:ribosome"/>
    <property type="evidence" value="ECO:0007669"/>
    <property type="project" value="UniProtKB-KW"/>
</dbReference>
<proteinExistence type="predicted"/>
<name>A0ABX8BCN9_9BACT</name>
<dbReference type="Pfam" id="PF06325">
    <property type="entry name" value="PrmA"/>
    <property type="match status" value="1"/>
</dbReference>
<protein>
    <submittedName>
        <fullName evidence="1">50S ribosomal protein L11 methyltransferase</fullName>
    </submittedName>
</protein>
<dbReference type="GO" id="GO:0008168">
    <property type="term" value="F:methyltransferase activity"/>
    <property type="evidence" value="ECO:0007669"/>
    <property type="project" value="UniProtKB-KW"/>
</dbReference>
<keyword evidence="1" id="KW-0687">Ribonucleoprotein</keyword>
<keyword evidence="1" id="KW-0808">Transferase</keyword>
<sequence length="386" mass="41994">MYADYIALTYHASLIADEVRVRAFQSAIEAVVRPGDIVADVGCGTGILTLLACRAGARHVYAIDEGPIIELAKQIVEQNGYAAQVTLINRPSRRANLPVPVDVIVSETIGNYGAEELILSTLSDACRRWLKPGGKVIPQRLELYCAPIAWPKTEASLSIWHQPVCGFDFSPGLTFAVNQQYPRDLCPAHLLAQGICYHRLELSSAVLAAESLPKVSGTARFSITQPGVMGGVGAWFNAWLTDHVHVTNDPRRAKTSWGHLCLPIAEPLPVTVGDEVDITLRAVGGGSLLCWEVVWRGVNGQSRAFRHSDFEGWLSTPEQLHPLAPTAAPGLGVDGRIQLFLLTKLDAGWTIEQTARGLHEQFAAEFPTLEDALIYVKARALKVTKP</sequence>
<organism evidence="1 2">
    <name type="scientific">Chloracidobacterium validum</name>
    <dbReference type="NCBI Taxonomy" id="2821543"/>
    <lineage>
        <taxon>Bacteria</taxon>
        <taxon>Pseudomonadati</taxon>
        <taxon>Acidobacteriota</taxon>
        <taxon>Terriglobia</taxon>
        <taxon>Terriglobales</taxon>
        <taxon>Acidobacteriaceae</taxon>
        <taxon>Chloracidobacterium</taxon>
    </lineage>
</organism>
<dbReference type="RefSeq" id="WP_211429470.1">
    <property type="nucleotide sequence ID" value="NZ_CP072648.1"/>
</dbReference>
<dbReference type="PANTHER" id="PTHR11006:SF4">
    <property type="entry name" value="PROTEIN ARGININE N-METHYLTRANSFERASE 7"/>
    <property type="match status" value="1"/>
</dbReference>
<accession>A0ABX8BCN9</accession>
<reference evidence="1 2" key="1">
    <citation type="submission" date="2021-03" db="EMBL/GenBank/DDBJ databases">
        <title>Genomic and phenotypic characterization of Chloracidobacterium isolates provides evidence for multiple species.</title>
        <authorList>
            <person name="Saini M.K."/>
            <person name="Costas A.M.G."/>
            <person name="Tank M."/>
            <person name="Bryant D.A."/>
        </authorList>
    </citation>
    <scope>NUCLEOTIDE SEQUENCE [LARGE SCALE GENOMIC DNA]</scope>
    <source>
        <strain evidence="1 2">BV2-C</strain>
    </source>
</reference>
<evidence type="ECO:0000313" key="1">
    <source>
        <dbReference type="EMBL" id="QUW03580.1"/>
    </source>
</evidence>
<dbReference type="PROSITE" id="PS51678">
    <property type="entry name" value="SAM_MT_PRMT"/>
    <property type="match status" value="1"/>
</dbReference>
<dbReference type="EMBL" id="CP072648">
    <property type="protein sequence ID" value="QUW03580.1"/>
    <property type="molecule type" value="Genomic_DNA"/>
</dbReference>
<dbReference type="CDD" id="cd02440">
    <property type="entry name" value="AdoMet_MTases"/>
    <property type="match status" value="1"/>
</dbReference>
<dbReference type="GO" id="GO:0032259">
    <property type="term" value="P:methylation"/>
    <property type="evidence" value="ECO:0007669"/>
    <property type="project" value="UniProtKB-KW"/>
</dbReference>
<keyword evidence="1" id="KW-0489">Methyltransferase</keyword>
<keyword evidence="2" id="KW-1185">Reference proteome</keyword>
<dbReference type="InterPro" id="IPR029063">
    <property type="entry name" value="SAM-dependent_MTases_sf"/>
</dbReference>
<dbReference type="Gene3D" id="3.40.50.150">
    <property type="entry name" value="Vaccinia Virus protein VP39"/>
    <property type="match status" value="1"/>
</dbReference>
<evidence type="ECO:0000313" key="2">
    <source>
        <dbReference type="Proteomes" id="UP000676506"/>
    </source>
</evidence>
<keyword evidence="1" id="KW-0689">Ribosomal protein</keyword>
<dbReference type="Proteomes" id="UP000676506">
    <property type="component" value="Chromosome 1"/>
</dbReference>
<dbReference type="PANTHER" id="PTHR11006">
    <property type="entry name" value="PROTEIN ARGININE N-METHYLTRANSFERASE"/>
    <property type="match status" value="1"/>
</dbReference>
<dbReference type="SUPFAM" id="SSF53335">
    <property type="entry name" value="S-adenosyl-L-methionine-dependent methyltransferases"/>
    <property type="match status" value="1"/>
</dbReference>
<dbReference type="InterPro" id="IPR025799">
    <property type="entry name" value="Arg_MeTrfase"/>
</dbReference>
<dbReference type="Gene3D" id="2.70.160.11">
    <property type="entry name" value="Hnrnp arginine n-methyltransferase1"/>
    <property type="match status" value="1"/>
</dbReference>